<dbReference type="AlphaFoldDB" id="A0A382ZW53"/>
<dbReference type="InterPro" id="IPR023393">
    <property type="entry name" value="START-like_dom_sf"/>
</dbReference>
<dbReference type="EMBL" id="UINC01187002">
    <property type="protein sequence ID" value="SVD99499.1"/>
    <property type="molecule type" value="Genomic_DNA"/>
</dbReference>
<proteinExistence type="predicted"/>
<dbReference type="InterPro" id="IPR010419">
    <property type="entry name" value="CO_DH_gsu"/>
</dbReference>
<dbReference type="PANTHER" id="PTHR38588:SF1">
    <property type="entry name" value="BLL0334 PROTEIN"/>
    <property type="match status" value="1"/>
</dbReference>
<reference evidence="1" key="1">
    <citation type="submission" date="2018-05" db="EMBL/GenBank/DDBJ databases">
        <authorList>
            <person name="Lanie J.A."/>
            <person name="Ng W.-L."/>
            <person name="Kazmierczak K.M."/>
            <person name="Andrzejewski T.M."/>
            <person name="Davidsen T.M."/>
            <person name="Wayne K.J."/>
            <person name="Tettelin H."/>
            <person name="Glass J.I."/>
            <person name="Rusch D."/>
            <person name="Podicherti R."/>
            <person name="Tsui H.-C.T."/>
            <person name="Winkler M.E."/>
        </authorList>
    </citation>
    <scope>NUCLEOTIDE SEQUENCE</scope>
</reference>
<evidence type="ECO:0000313" key="1">
    <source>
        <dbReference type="EMBL" id="SVD99499.1"/>
    </source>
</evidence>
<organism evidence="1">
    <name type="scientific">marine metagenome</name>
    <dbReference type="NCBI Taxonomy" id="408172"/>
    <lineage>
        <taxon>unclassified sequences</taxon>
        <taxon>metagenomes</taxon>
        <taxon>ecological metagenomes</taxon>
    </lineage>
</organism>
<dbReference type="CDD" id="cd05018">
    <property type="entry name" value="CoxG"/>
    <property type="match status" value="1"/>
</dbReference>
<dbReference type="Pfam" id="PF06240">
    <property type="entry name" value="COXG"/>
    <property type="match status" value="1"/>
</dbReference>
<gene>
    <name evidence="1" type="ORF">METZ01_LOCUS452353</name>
</gene>
<dbReference type="Gene3D" id="3.30.530.20">
    <property type="match status" value="1"/>
</dbReference>
<name>A0A382ZW53_9ZZZZ</name>
<evidence type="ECO:0008006" key="2">
    <source>
        <dbReference type="Google" id="ProtNLM"/>
    </source>
</evidence>
<protein>
    <recommendedName>
        <fullName evidence="2">Carbon monoxide dehydrogenase subunit G</fullName>
    </recommendedName>
</protein>
<dbReference type="PANTHER" id="PTHR38588">
    <property type="entry name" value="BLL0334 PROTEIN"/>
    <property type="match status" value="1"/>
</dbReference>
<dbReference type="SUPFAM" id="SSF55961">
    <property type="entry name" value="Bet v1-like"/>
    <property type="match status" value="1"/>
</dbReference>
<sequence length="149" mass="16395">MRLEREYHIEQPLNLVWDSILDPDLLAEILPGCKSLTSLSETKFDAEVEINIGPVKGAFSSQLQISDIRPNEGYHFEMSGVGTKGHMSGSGDISLEEKDGSTILSFCAEGNVSGILARVGQRLMEASGKKLMDQGFTNFKNKLEERVFA</sequence>
<accession>A0A382ZW53</accession>